<organism evidence="1">
    <name type="scientific">Rhizophora mucronata</name>
    <name type="common">Asiatic mangrove</name>
    <dbReference type="NCBI Taxonomy" id="61149"/>
    <lineage>
        <taxon>Eukaryota</taxon>
        <taxon>Viridiplantae</taxon>
        <taxon>Streptophyta</taxon>
        <taxon>Embryophyta</taxon>
        <taxon>Tracheophyta</taxon>
        <taxon>Spermatophyta</taxon>
        <taxon>Magnoliopsida</taxon>
        <taxon>eudicotyledons</taxon>
        <taxon>Gunneridae</taxon>
        <taxon>Pentapetalae</taxon>
        <taxon>rosids</taxon>
        <taxon>fabids</taxon>
        <taxon>Malpighiales</taxon>
        <taxon>Rhizophoraceae</taxon>
        <taxon>Rhizophora</taxon>
    </lineage>
</organism>
<name>A0A2P2PY56_RHIMU</name>
<accession>A0A2P2PY56</accession>
<sequence>MNCVVSCGGNQMSLVSINHQHYQKMPLMRWRKRRC</sequence>
<evidence type="ECO:0000313" key="1">
    <source>
        <dbReference type="EMBL" id="MBX59666.1"/>
    </source>
</evidence>
<dbReference type="AlphaFoldDB" id="A0A2P2PY56"/>
<protein>
    <submittedName>
        <fullName evidence="1">Uncharacterized protein</fullName>
    </submittedName>
</protein>
<proteinExistence type="predicted"/>
<reference evidence="1" key="1">
    <citation type="submission" date="2018-02" db="EMBL/GenBank/DDBJ databases">
        <title>Rhizophora mucronata_Transcriptome.</title>
        <authorList>
            <person name="Meera S.P."/>
            <person name="Sreeshan A."/>
            <person name="Augustine A."/>
        </authorList>
    </citation>
    <scope>NUCLEOTIDE SEQUENCE</scope>
    <source>
        <tissue evidence="1">Leaf</tissue>
    </source>
</reference>
<dbReference type="EMBL" id="GGEC01079182">
    <property type="protein sequence ID" value="MBX59666.1"/>
    <property type="molecule type" value="Transcribed_RNA"/>
</dbReference>